<organism evidence="2 3">
    <name type="scientific">Polarella glacialis</name>
    <name type="common">Dinoflagellate</name>
    <dbReference type="NCBI Taxonomy" id="89957"/>
    <lineage>
        <taxon>Eukaryota</taxon>
        <taxon>Sar</taxon>
        <taxon>Alveolata</taxon>
        <taxon>Dinophyceae</taxon>
        <taxon>Suessiales</taxon>
        <taxon>Suessiaceae</taxon>
        <taxon>Polarella</taxon>
    </lineage>
</organism>
<evidence type="ECO:0000313" key="2">
    <source>
        <dbReference type="EMBL" id="CAE8636517.1"/>
    </source>
</evidence>
<reference evidence="2" key="1">
    <citation type="submission" date="2021-02" db="EMBL/GenBank/DDBJ databases">
        <authorList>
            <person name="Dougan E. K."/>
            <person name="Rhodes N."/>
            <person name="Thang M."/>
            <person name="Chan C."/>
        </authorList>
    </citation>
    <scope>NUCLEOTIDE SEQUENCE</scope>
</reference>
<feature type="compositionally biased region" description="Acidic residues" evidence="1">
    <location>
        <begin position="109"/>
        <end position="118"/>
    </location>
</feature>
<dbReference type="AlphaFoldDB" id="A0A813HFY3"/>
<proteinExistence type="predicted"/>
<protein>
    <submittedName>
        <fullName evidence="2">Uncharacterized protein</fullName>
    </submittedName>
</protein>
<evidence type="ECO:0000256" key="1">
    <source>
        <dbReference type="SAM" id="MobiDB-lite"/>
    </source>
</evidence>
<keyword evidence="3" id="KW-1185">Reference proteome</keyword>
<evidence type="ECO:0000313" key="3">
    <source>
        <dbReference type="Proteomes" id="UP000654075"/>
    </source>
</evidence>
<gene>
    <name evidence="2" type="ORF">PGLA1383_LOCUS51948</name>
</gene>
<sequence>MARISARKSVISAAEQSRYQEISAAVAAKKAGNAVDAQAAVLRIQAALSKAHADTEANWGVETDAINEKDADFVGIVLGGYNSGVAMSGSELDVNTSDVYVEEPRIVAGDDEDADEEERSIWGDGDANPEGAEE</sequence>
<dbReference type="EMBL" id="CAJNNV010031506">
    <property type="protein sequence ID" value="CAE8636517.1"/>
    <property type="molecule type" value="Genomic_DNA"/>
</dbReference>
<comment type="caution">
    <text evidence="2">The sequence shown here is derived from an EMBL/GenBank/DDBJ whole genome shotgun (WGS) entry which is preliminary data.</text>
</comment>
<feature type="region of interest" description="Disordered" evidence="1">
    <location>
        <begin position="103"/>
        <end position="134"/>
    </location>
</feature>
<accession>A0A813HFY3</accession>
<name>A0A813HFY3_POLGL</name>
<dbReference type="Proteomes" id="UP000654075">
    <property type="component" value="Unassembled WGS sequence"/>
</dbReference>